<sequence>MTLLRHISQKLLINNIKTDTRYKINNTCVACVRLLNYTPKEYDTKTDPAPLFFNKEVQSLLKSLTRVEVAKVFKKRKLGEKRLGDPEFKFMTQEQLDVKLKKAQQKAEELLQIPPVLAVHAQKNKVYSQDPALQGLESSRFVFTDITFGVKDLDRLIVVRELDGTLKDAEWELRNRVNHVYFPRSGRSLKPPRVFEDGYLEDLLNRREYEFVLDLACSQFEPNEKDYQRVTSIVFQHLSDNDGFDLLRSTRHFGGLVFFLVWNKSIDNLLLDLIESSHVDEANKLMELYGKIHKLNYEFDGKLKAVRQFIEKDSTKRGALELAVQAYEELQKQKEQLESGIKAAHGIL</sequence>
<keyword evidence="3" id="KW-1185">Reference proteome</keyword>
<evidence type="ECO:0000313" key="3">
    <source>
        <dbReference type="Proteomes" id="UP001154078"/>
    </source>
</evidence>
<dbReference type="EMBL" id="OV121136">
    <property type="protein sequence ID" value="CAH0557079.1"/>
    <property type="molecule type" value="Genomic_DNA"/>
</dbReference>
<name>A0A9P0B5J7_BRAAE</name>
<dbReference type="InterPro" id="IPR019374">
    <property type="entry name" value="Ribosomal_mS22"/>
</dbReference>
<dbReference type="GO" id="GO:0005763">
    <property type="term" value="C:mitochondrial small ribosomal subunit"/>
    <property type="evidence" value="ECO:0007669"/>
    <property type="project" value="TreeGrafter"/>
</dbReference>
<evidence type="ECO:0008006" key="4">
    <source>
        <dbReference type="Google" id="ProtNLM"/>
    </source>
</evidence>
<dbReference type="GO" id="GO:0003735">
    <property type="term" value="F:structural constituent of ribosome"/>
    <property type="evidence" value="ECO:0007669"/>
    <property type="project" value="TreeGrafter"/>
</dbReference>
<dbReference type="AlphaFoldDB" id="A0A9P0B5J7"/>
<keyword evidence="1" id="KW-0175">Coiled coil</keyword>
<dbReference type="Pfam" id="PF10245">
    <property type="entry name" value="MRP-S22"/>
    <property type="match status" value="1"/>
</dbReference>
<dbReference type="PANTHER" id="PTHR13071">
    <property type="entry name" value="MITOCHONDRIAL 28S RIBOSOMAL PROTEIN S22"/>
    <property type="match status" value="1"/>
</dbReference>
<evidence type="ECO:0000256" key="1">
    <source>
        <dbReference type="SAM" id="Coils"/>
    </source>
</evidence>
<proteinExistence type="predicted"/>
<feature type="coiled-coil region" evidence="1">
    <location>
        <begin position="320"/>
        <end position="347"/>
    </location>
</feature>
<protein>
    <recommendedName>
        <fullName evidence="4">28S ribosomal protein S22, mitochondrial</fullName>
    </recommendedName>
</protein>
<gene>
    <name evidence="2" type="ORF">MELIAE_LOCUS7873</name>
</gene>
<organism evidence="2 3">
    <name type="scientific">Brassicogethes aeneus</name>
    <name type="common">Rape pollen beetle</name>
    <name type="synonym">Meligethes aeneus</name>
    <dbReference type="NCBI Taxonomy" id="1431903"/>
    <lineage>
        <taxon>Eukaryota</taxon>
        <taxon>Metazoa</taxon>
        <taxon>Ecdysozoa</taxon>
        <taxon>Arthropoda</taxon>
        <taxon>Hexapoda</taxon>
        <taxon>Insecta</taxon>
        <taxon>Pterygota</taxon>
        <taxon>Neoptera</taxon>
        <taxon>Endopterygota</taxon>
        <taxon>Coleoptera</taxon>
        <taxon>Polyphaga</taxon>
        <taxon>Cucujiformia</taxon>
        <taxon>Nitidulidae</taxon>
        <taxon>Meligethinae</taxon>
        <taxon>Brassicogethes</taxon>
    </lineage>
</organism>
<evidence type="ECO:0000313" key="2">
    <source>
        <dbReference type="EMBL" id="CAH0557079.1"/>
    </source>
</evidence>
<accession>A0A9P0B5J7</accession>
<dbReference type="OrthoDB" id="10052321at2759"/>
<dbReference type="Proteomes" id="UP001154078">
    <property type="component" value="Chromosome 5"/>
</dbReference>
<dbReference type="PANTHER" id="PTHR13071:SF4">
    <property type="entry name" value="SMALL RIBOSOMAL SUBUNIT PROTEIN MS22"/>
    <property type="match status" value="1"/>
</dbReference>
<reference evidence="2" key="1">
    <citation type="submission" date="2021-12" db="EMBL/GenBank/DDBJ databases">
        <authorList>
            <person name="King R."/>
        </authorList>
    </citation>
    <scope>NUCLEOTIDE SEQUENCE</scope>
</reference>